<dbReference type="Pfam" id="PF13524">
    <property type="entry name" value="Glyco_trans_1_2"/>
    <property type="match status" value="1"/>
</dbReference>
<dbReference type="EMBL" id="LYVF01000178">
    <property type="protein sequence ID" value="OAT80383.1"/>
    <property type="molecule type" value="Genomic_DNA"/>
</dbReference>
<dbReference type="CDD" id="cd02440">
    <property type="entry name" value="AdoMet_MTases"/>
    <property type="match status" value="1"/>
</dbReference>
<accession>A0A1B7LCD4</accession>
<proteinExistence type="predicted"/>
<dbReference type="Pfam" id="PF13489">
    <property type="entry name" value="Methyltransf_23"/>
    <property type="match status" value="1"/>
</dbReference>
<dbReference type="InterPro" id="IPR055259">
    <property type="entry name" value="YkvP/CgeB_Glyco_trans-like"/>
</dbReference>
<dbReference type="Proteomes" id="UP000078532">
    <property type="component" value="Unassembled WGS sequence"/>
</dbReference>
<protein>
    <recommendedName>
        <fullName evidence="1">Spore protein YkvP/CgeB glycosyl transferase-like domain-containing protein</fullName>
    </recommendedName>
</protein>
<reference evidence="2 3" key="1">
    <citation type="submission" date="2016-04" db="EMBL/GenBank/DDBJ databases">
        <authorList>
            <person name="Evans L.H."/>
            <person name="Alamgir A."/>
            <person name="Owens N."/>
            <person name="Weber N.D."/>
            <person name="Virtaneva K."/>
            <person name="Barbian K."/>
            <person name="Babar A."/>
            <person name="Rosenke K."/>
        </authorList>
    </citation>
    <scope>NUCLEOTIDE SEQUENCE [LARGE SCALE GENOMIC DNA]</scope>
    <source>
        <strain evidence="2 3">LMa1</strain>
    </source>
</reference>
<dbReference type="PANTHER" id="PTHR43861">
    <property type="entry name" value="TRANS-ACONITATE 2-METHYLTRANSFERASE-RELATED"/>
    <property type="match status" value="1"/>
</dbReference>
<dbReference type="STRING" id="1838280.A6M21_13525"/>
<organism evidence="2 3">
    <name type="scientific">Desulfotomaculum copahuensis</name>
    <dbReference type="NCBI Taxonomy" id="1838280"/>
    <lineage>
        <taxon>Bacteria</taxon>
        <taxon>Bacillati</taxon>
        <taxon>Bacillota</taxon>
        <taxon>Clostridia</taxon>
        <taxon>Eubacteriales</taxon>
        <taxon>Desulfotomaculaceae</taxon>
        <taxon>Desulfotomaculum</taxon>
    </lineage>
</organism>
<dbReference type="AlphaFoldDB" id="A0A1B7LCD4"/>
<dbReference type="Gene3D" id="3.40.50.150">
    <property type="entry name" value="Vaccinia Virus protein VP39"/>
    <property type="match status" value="1"/>
</dbReference>
<evidence type="ECO:0000313" key="3">
    <source>
        <dbReference type="Proteomes" id="UP000078532"/>
    </source>
</evidence>
<sequence length="649" mass="74239">MAEALSDLGHEVHVIELTELFKLPANLIIERLHSINPDFALMYGVSGLIHISHNSREINLLNDLDIPFACLICDNPELIMKTLKWANCSLMHLFVWDEVYESELRKLGFNHTYPFALATNARRFAQIAANVNKEPEFRVPLAFIGSLPNSESIFRLQNEIGLPSLLLEALLRVRKHNPLWTWRHCIHSLCENLGEESAKELELLVNSPGFDKVNLFLDWHLTYVNRSGIVQFLESEGLNIWGGENWRSVLRDANAYRGRIDYETETPILYRSADIIIDVPSAQLLTSVNQRVFDVLAAGGFVVTHHQPDLDKFFKVGKEICSYRSKNELIKRIKHYLTCPDDRQEIIDAGRARVLKEHTYELRAKYLIDIMEKVIEKRRSVVPQLASTYFRHISCNICERGQSVDLFTIQYPYGGTELEFKMVLCQNCGLAYNNPQWNPELIADFYREKYHRTPNQHEQDVKVINIAVPCYEQELDFLEEYIGSPARILDVGSGTGSFTAVTAARGYEAWGVEPYRKAVETAIRLFSKCGGQYLEGYLEDLVLPKAYFNALVFNDVLEHLHKPKQILLLARDLLVSGGFLLVTVPDVESVIAKVQGYLGQLWGPPFHLYGFTRRTVKKLLESAGFEVLKCRTGLMYSGQIMVIGKKYFD</sequence>
<feature type="domain" description="Spore protein YkvP/CgeB glycosyl transferase-like" evidence="1">
    <location>
        <begin position="231"/>
        <end position="369"/>
    </location>
</feature>
<name>A0A1B7LCD4_9FIRM</name>
<evidence type="ECO:0000313" key="2">
    <source>
        <dbReference type="EMBL" id="OAT80383.1"/>
    </source>
</evidence>
<gene>
    <name evidence="2" type="ORF">A6M21_13525</name>
</gene>
<keyword evidence="3" id="KW-1185">Reference proteome</keyword>
<dbReference type="InterPro" id="IPR029063">
    <property type="entry name" value="SAM-dependent_MTases_sf"/>
</dbReference>
<dbReference type="SUPFAM" id="SSF53335">
    <property type="entry name" value="S-adenosyl-L-methionine-dependent methyltransferases"/>
    <property type="match status" value="1"/>
</dbReference>
<dbReference type="PANTHER" id="PTHR43861:SF6">
    <property type="entry name" value="METHYLTRANSFERASE TYPE 11"/>
    <property type="match status" value="1"/>
</dbReference>
<evidence type="ECO:0000259" key="1">
    <source>
        <dbReference type="Pfam" id="PF13524"/>
    </source>
</evidence>
<comment type="caution">
    <text evidence="2">The sequence shown here is derived from an EMBL/GenBank/DDBJ whole genome shotgun (WGS) entry which is preliminary data.</text>
</comment>